<proteinExistence type="predicted"/>
<evidence type="ECO:0000313" key="3">
    <source>
        <dbReference type="EMBL" id="PSJ95536.1"/>
    </source>
</evidence>
<evidence type="ECO:0000313" key="4">
    <source>
        <dbReference type="Proteomes" id="UP000240419"/>
    </source>
</evidence>
<dbReference type="PANTHER" id="PTHR32266">
    <property type="entry name" value="NICOTIANAMINE SYNTHASE 3"/>
    <property type="match status" value="1"/>
</dbReference>
<keyword evidence="2" id="KW-0949">S-adenosyl-L-methionine</keyword>
<protein>
    <submittedName>
        <fullName evidence="3">SAM-dependent methyltransferase</fullName>
    </submittedName>
</protein>
<dbReference type="GO" id="GO:0030418">
    <property type="term" value="P:nicotianamine biosynthetic process"/>
    <property type="evidence" value="ECO:0007669"/>
    <property type="project" value="InterPro"/>
</dbReference>
<dbReference type="PANTHER" id="PTHR32266:SF12">
    <property type="entry name" value="NICOTIANAMINE SYNTHASE 3"/>
    <property type="match status" value="1"/>
</dbReference>
<dbReference type="EMBL" id="PXZM01000018">
    <property type="protein sequence ID" value="PSJ95536.1"/>
    <property type="molecule type" value="Genomic_DNA"/>
</dbReference>
<keyword evidence="4" id="KW-1185">Reference proteome</keyword>
<dbReference type="InterPro" id="IPR029063">
    <property type="entry name" value="SAM-dependent_MTases_sf"/>
</dbReference>
<keyword evidence="1 3" id="KW-0808">Transferase</keyword>
<sequence>MNSPEQLQQHLTAFLERFNHLADRYDGTIQHSSKLEKIIDEYSTFITDERNSDAWEKLEQLKVSQLYQLVEDVRKSSAICVAIMEKYRALKLLDGIADKTDYFQNIESCIEEEFGSFQVTVDSKVLMVGSGSFPMTPLLIAKRTGAEVVGIDIDGEAIELGRSVVERLGSGLPIRLEKEFVERLDVTKDATHIIFSSTVANKYDLLEQLHPLTNDQVIVAMRYGNNMKSLFNYPMREVDVRKWRLIETILRPNHVFDIALYQKESAAC</sequence>
<evidence type="ECO:0000256" key="2">
    <source>
        <dbReference type="ARBA" id="ARBA00022691"/>
    </source>
</evidence>
<comment type="caution">
    <text evidence="3">The sequence shown here is derived from an EMBL/GenBank/DDBJ whole genome shotgun (WGS) entry which is preliminary data.</text>
</comment>
<reference evidence="3 4" key="1">
    <citation type="submission" date="2018-03" db="EMBL/GenBank/DDBJ databases">
        <title>Brevisbacillus phylogenomics.</title>
        <authorList>
            <person name="Dunlap C."/>
        </authorList>
    </citation>
    <scope>NUCLEOTIDE SEQUENCE [LARGE SCALE GENOMIC DNA]</scope>
    <source>
        <strain evidence="3 4">NRRL NRS-1210</strain>
    </source>
</reference>
<keyword evidence="3" id="KW-0489">Methyltransferase</keyword>
<gene>
    <name evidence="3" type="ORF">C7R93_11915</name>
</gene>
<dbReference type="GO" id="GO:0008168">
    <property type="term" value="F:methyltransferase activity"/>
    <property type="evidence" value="ECO:0007669"/>
    <property type="project" value="UniProtKB-KW"/>
</dbReference>
<dbReference type="AlphaFoldDB" id="A0A2P7V8J2"/>
<dbReference type="Gene3D" id="3.40.50.150">
    <property type="entry name" value="Vaccinia Virus protein VP39"/>
    <property type="match status" value="1"/>
</dbReference>
<name>A0A2P7V8J2_9BACL</name>
<dbReference type="Proteomes" id="UP000240419">
    <property type="component" value="Unassembled WGS sequence"/>
</dbReference>
<dbReference type="InterPro" id="IPR004298">
    <property type="entry name" value="Nicotian_synth"/>
</dbReference>
<organism evidence="3 4">
    <name type="scientific">Brevibacillus fortis</name>
    <dbReference type="NCBI Taxonomy" id="2126352"/>
    <lineage>
        <taxon>Bacteria</taxon>
        <taxon>Bacillati</taxon>
        <taxon>Bacillota</taxon>
        <taxon>Bacilli</taxon>
        <taxon>Bacillales</taxon>
        <taxon>Paenibacillaceae</taxon>
        <taxon>Brevibacillus</taxon>
    </lineage>
</organism>
<dbReference type="OrthoDB" id="1956540at2"/>
<dbReference type="GO" id="GO:0030410">
    <property type="term" value="F:nicotianamine synthase activity"/>
    <property type="evidence" value="ECO:0007669"/>
    <property type="project" value="InterPro"/>
</dbReference>
<dbReference type="RefSeq" id="WP_106839103.1">
    <property type="nucleotide sequence ID" value="NZ_JBCNIW010000029.1"/>
</dbReference>
<evidence type="ECO:0000256" key="1">
    <source>
        <dbReference type="ARBA" id="ARBA00022679"/>
    </source>
</evidence>
<dbReference type="GO" id="GO:0032259">
    <property type="term" value="P:methylation"/>
    <property type="evidence" value="ECO:0007669"/>
    <property type="project" value="UniProtKB-KW"/>
</dbReference>
<dbReference type="SUPFAM" id="SSF53335">
    <property type="entry name" value="S-adenosyl-L-methionine-dependent methyltransferases"/>
    <property type="match status" value="1"/>
</dbReference>
<accession>A0A2P7V8J2</accession>